<sequence>MKIALIGYGKMGKAIERIALSRGHEIVSRIDVNNQDEFESPSFASADVAIEFTTPSTAVANYKRAFAAGVPVVSGSTGWLDAMPDIKALCDEGKATFFWTSNFSLGVNLFFAVNRYLASLMEGFPQYHPAMKEIHHIHKLDHPSGTAITLAEGIMSCDKAVKGWTEEPANSADNIVIAHERIGEVPGTHIISWDSPVDTLTIMHEAKSREGFALGAVVAAEWTAGKKGFLTMDEMMHSMIERPQLLDIIK</sequence>
<dbReference type="InterPro" id="IPR023940">
    <property type="entry name" value="DHDPR_bac"/>
</dbReference>
<evidence type="ECO:0000256" key="6">
    <source>
        <dbReference type="ARBA" id="ARBA00023027"/>
    </source>
</evidence>
<evidence type="ECO:0000256" key="3">
    <source>
        <dbReference type="ARBA" id="ARBA00022857"/>
    </source>
</evidence>
<dbReference type="SUPFAM" id="SSF51735">
    <property type="entry name" value="NAD(P)-binding Rossmann-fold domains"/>
    <property type="match status" value="1"/>
</dbReference>
<reference evidence="14 15" key="1">
    <citation type="submission" date="2024-03" db="EMBL/GenBank/DDBJ databases">
        <title>Mouse gut bacterial collection (mGBC) of GemPharmatech.</title>
        <authorList>
            <person name="He Y."/>
            <person name="Dong L."/>
            <person name="Wu D."/>
            <person name="Gao X."/>
            <person name="Lin Z."/>
        </authorList>
    </citation>
    <scope>NUCLEOTIDE SEQUENCE [LARGE SCALE GENOMIC DNA]</scope>
    <source>
        <strain evidence="14 15">54-13</strain>
    </source>
</reference>
<evidence type="ECO:0000256" key="1">
    <source>
        <dbReference type="ARBA" id="ARBA00006642"/>
    </source>
</evidence>
<dbReference type="InterPro" id="IPR022663">
    <property type="entry name" value="DapB_C"/>
</dbReference>
<keyword evidence="6" id="KW-0520">NAD</keyword>
<dbReference type="Gene3D" id="3.30.360.10">
    <property type="entry name" value="Dihydrodipicolinate Reductase, domain 2"/>
    <property type="match status" value="1"/>
</dbReference>
<comment type="pathway">
    <text evidence="8">Amino-acid biosynthesis; L-lysine biosynthesis via DAP pathway; (S)-tetrahydrodipicolinate from L-aspartate: step 4/4.</text>
</comment>
<dbReference type="PANTHER" id="PTHR20836:SF0">
    <property type="entry name" value="4-HYDROXY-TETRAHYDRODIPICOLINATE REDUCTASE 1, CHLOROPLASTIC-RELATED"/>
    <property type="match status" value="1"/>
</dbReference>
<dbReference type="RefSeq" id="WP_121700260.1">
    <property type="nucleotide sequence ID" value="NZ_JBCLPP010000053.1"/>
</dbReference>
<evidence type="ECO:0000256" key="2">
    <source>
        <dbReference type="ARBA" id="ARBA00022605"/>
    </source>
</evidence>
<comment type="catalytic activity">
    <reaction evidence="10">
        <text>(S)-2,3,4,5-tetrahydrodipicolinate + NADP(+) + H2O = (2S,4S)-4-hydroxy-2,3,4,5-tetrahydrodipicolinate + NADPH + H(+)</text>
        <dbReference type="Rhea" id="RHEA:35331"/>
        <dbReference type="ChEBI" id="CHEBI:15377"/>
        <dbReference type="ChEBI" id="CHEBI:15378"/>
        <dbReference type="ChEBI" id="CHEBI:16845"/>
        <dbReference type="ChEBI" id="CHEBI:57783"/>
        <dbReference type="ChEBI" id="CHEBI:58349"/>
        <dbReference type="ChEBI" id="CHEBI:67139"/>
        <dbReference type="EC" id="1.17.1.8"/>
    </reaction>
</comment>
<comment type="similarity">
    <text evidence="1">Belongs to the DapB family.</text>
</comment>
<gene>
    <name evidence="14" type="ORF">AAK873_12970</name>
</gene>
<evidence type="ECO:0000256" key="4">
    <source>
        <dbReference type="ARBA" id="ARBA00022915"/>
    </source>
</evidence>
<proteinExistence type="inferred from homology"/>
<feature type="domain" description="Dihydrodipicolinate reductase N-terminal" evidence="12">
    <location>
        <begin position="1"/>
        <end position="103"/>
    </location>
</feature>
<dbReference type="InterPro" id="IPR000846">
    <property type="entry name" value="DapB_N"/>
</dbReference>
<dbReference type="Pfam" id="PF01113">
    <property type="entry name" value="DapB_N"/>
    <property type="match status" value="1"/>
</dbReference>
<dbReference type="EC" id="1.17.1.8" evidence="9"/>
<dbReference type="InterPro" id="IPR036291">
    <property type="entry name" value="NAD(P)-bd_dom_sf"/>
</dbReference>
<protein>
    <recommendedName>
        <fullName evidence="9">4-hydroxy-tetrahydrodipicolinate reductase</fullName>
        <ecNumber evidence="9">1.17.1.8</ecNumber>
    </recommendedName>
</protein>
<keyword evidence="3" id="KW-0521">NADP</keyword>
<keyword evidence="7" id="KW-0457">Lysine biosynthesis</keyword>
<evidence type="ECO:0000256" key="11">
    <source>
        <dbReference type="ARBA" id="ARBA00049396"/>
    </source>
</evidence>
<dbReference type="EMBL" id="JBCLPP010000053">
    <property type="protein sequence ID" value="MEY8246520.1"/>
    <property type="molecule type" value="Genomic_DNA"/>
</dbReference>
<dbReference type="Pfam" id="PF05173">
    <property type="entry name" value="DapB_C"/>
    <property type="match status" value="1"/>
</dbReference>
<evidence type="ECO:0000313" key="14">
    <source>
        <dbReference type="EMBL" id="MEY8246520.1"/>
    </source>
</evidence>
<dbReference type="PIRSF" id="PIRSF000161">
    <property type="entry name" value="DHPR"/>
    <property type="match status" value="1"/>
</dbReference>
<dbReference type="Proteomes" id="UP001565200">
    <property type="component" value="Unassembled WGS sequence"/>
</dbReference>
<evidence type="ECO:0000259" key="12">
    <source>
        <dbReference type="Pfam" id="PF01113"/>
    </source>
</evidence>
<keyword evidence="4" id="KW-0220">Diaminopimelate biosynthesis</keyword>
<evidence type="ECO:0000313" key="15">
    <source>
        <dbReference type="Proteomes" id="UP001565200"/>
    </source>
</evidence>
<name>A0ABV4D123_9BACT</name>
<dbReference type="Gene3D" id="3.40.50.720">
    <property type="entry name" value="NAD(P)-binding Rossmann-like Domain"/>
    <property type="match status" value="1"/>
</dbReference>
<keyword evidence="15" id="KW-1185">Reference proteome</keyword>
<dbReference type="PANTHER" id="PTHR20836">
    <property type="entry name" value="DIHYDRODIPICOLINATE REDUCTASE"/>
    <property type="match status" value="1"/>
</dbReference>
<organism evidence="14 15">
    <name type="scientific">Heminiphilus faecis</name>
    <dbReference type="NCBI Taxonomy" id="2601703"/>
    <lineage>
        <taxon>Bacteria</taxon>
        <taxon>Pseudomonadati</taxon>
        <taxon>Bacteroidota</taxon>
        <taxon>Bacteroidia</taxon>
        <taxon>Bacteroidales</taxon>
        <taxon>Muribaculaceae</taxon>
        <taxon>Heminiphilus</taxon>
    </lineage>
</organism>
<dbReference type="SUPFAM" id="SSF55347">
    <property type="entry name" value="Glyceraldehyde-3-phosphate dehydrogenase-like, C-terminal domain"/>
    <property type="match status" value="1"/>
</dbReference>
<evidence type="ECO:0000256" key="8">
    <source>
        <dbReference type="ARBA" id="ARBA00037922"/>
    </source>
</evidence>
<evidence type="ECO:0000256" key="5">
    <source>
        <dbReference type="ARBA" id="ARBA00023002"/>
    </source>
</evidence>
<evidence type="ECO:0000256" key="7">
    <source>
        <dbReference type="ARBA" id="ARBA00023154"/>
    </source>
</evidence>
<keyword evidence="5" id="KW-0560">Oxidoreductase</keyword>
<comment type="caution">
    <text evidence="14">The sequence shown here is derived from an EMBL/GenBank/DDBJ whole genome shotgun (WGS) entry which is preliminary data.</text>
</comment>
<accession>A0ABV4D123</accession>
<feature type="domain" description="Dihydrodipicolinate reductase C-terminal" evidence="13">
    <location>
        <begin position="106"/>
        <end position="236"/>
    </location>
</feature>
<evidence type="ECO:0000259" key="13">
    <source>
        <dbReference type="Pfam" id="PF05173"/>
    </source>
</evidence>
<evidence type="ECO:0000256" key="10">
    <source>
        <dbReference type="ARBA" id="ARBA00049080"/>
    </source>
</evidence>
<comment type="catalytic activity">
    <reaction evidence="11">
        <text>(S)-2,3,4,5-tetrahydrodipicolinate + NAD(+) + H2O = (2S,4S)-4-hydroxy-2,3,4,5-tetrahydrodipicolinate + NADH + H(+)</text>
        <dbReference type="Rhea" id="RHEA:35323"/>
        <dbReference type="ChEBI" id="CHEBI:15377"/>
        <dbReference type="ChEBI" id="CHEBI:15378"/>
        <dbReference type="ChEBI" id="CHEBI:16845"/>
        <dbReference type="ChEBI" id="CHEBI:57540"/>
        <dbReference type="ChEBI" id="CHEBI:57945"/>
        <dbReference type="ChEBI" id="CHEBI:67139"/>
        <dbReference type="EC" id="1.17.1.8"/>
    </reaction>
</comment>
<keyword evidence="2" id="KW-0028">Amino-acid biosynthesis</keyword>
<evidence type="ECO:0000256" key="9">
    <source>
        <dbReference type="ARBA" id="ARBA00038983"/>
    </source>
</evidence>